<dbReference type="CDD" id="cd06581">
    <property type="entry name" value="TM_PBP1_LivM_like"/>
    <property type="match status" value="1"/>
</dbReference>
<evidence type="ECO:0000256" key="5">
    <source>
        <dbReference type="ARBA" id="ARBA00023136"/>
    </source>
</evidence>
<keyword evidence="3 6" id="KW-0812">Transmembrane</keyword>
<reference evidence="7" key="1">
    <citation type="submission" date="2021-04" db="EMBL/GenBank/DDBJ databases">
        <authorList>
            <person name="Hartkoorn R.C."/>
            <person name="Beaudoing E."/>
            <person name="Hot D."/>
        </authorList>
    </citation>
    <scope>NUCLEOTIDE SEQUENCE</scope>
    <source>
        <strain evidence="7">NRRL B-16292</strain>
    </source>
</reference>
<comment type="subcellular location">
    <subcellularLocation>
        <location evidence="1">Cell membrane</location>
        <topology evidence="1">Multi-pass membrane protein</topology>
    </subcellularLocation>
</comment>
<keyword evidence="8" id="KW-1185">Reference proteome</keyword>
<accession>A0ABY5VR50</accession>
<name>A0ABY5VR50_9ACTN</name>
<dbReference type="Pfam" id="PF02653">
    <property type="entry name" value="BPD_transp_2"/>
    <property type="match status" value="1"/>
</dbReference>
<feature type="transmembrane region" description="Helical" evidence="6">
    <location>
        <begin position="249"/>
        <end position="267"/>
    </location>
</feature>
<dbReference type="InterPro" id="IPR001851">
    <property type="entry name" value="ABC_transp_permease"/>
</dbReference>
<feature type="transmembrane region" description="Helical" evidence="6">
    <location>
        <begin position="172"/>
        <end position="190"/>
    </location>
</feature>
<evidence type="ECO:0000256" key="4">
    <source>
        <dbReference type="ARBA" id="ARBA00022989"/>
    </source>
</evidence>
<keyword evidence="5 6" id="KW-0472">Membrane</keyword>
<reference evidence="7" key="2">
    <citation type="submission" date="2022-09" db="EMBL/GenBank/DDBJ databases">
        <title>Biosynthetic gene clusters of Dactylosporangioum fulvum.</title>
        <authorList>
            <person name="Caradec T."/>
        </authorList>
    </citation>
    <scope>NUCLEOTIDE SEQUENCE</scope>
    <source>
        <strain evidence="7">NRRL B-16292</strain>
    </source>
</reference>
<protein>
    <submittedName>
        <fullName evidence="7">Branched-chain amino acid ABC transporter permease</fullName>
    </submittedName>
</protein>
<dbReference type="PANTHER" id="PTHR30482">
    <property type="entry name" value="HIGH-AFFINITY BRANCHED-CHAIN AMINO ACID TRANSPORT SYSTEM PERMEASE"/>
    <property type="match status" value="1"/>
</dbReference>
<feature type="transmembrane region" description="Helical" evidence="6">
    <location>
        <begin position="124"/>
        <end position="141"/>
    </location>
</feature>
<dbReference type="Proteomes" id="UP001059617">
    <property type="component" value="Chromosome"/>
</dbReference>
<feature type="transmembrane region" description="Helical" evidence="6">
    <location>
        <begin position="314"/>
        <end position="335"/>
    </location>
</feature>
<dbReference type="RefSeq" id="WP_259858015.1">
    <property type="nucleotide sequence ID" value="NZ_BAAAST010000007.1"/>
</dbReference>
<evidence type="ECO:0000256" key="1">
    <source>
        <dbReference type="ARBA" id="ARBA00004651"/>
    </source>
</evidence>
<feature type="transmembrane region" description="Helical" evidence="6">
    <location>
        <begin position="96"/>
        <end position="117"/>
    </location>
</feature>
<evidence type="ECO:0000256" key="6">
    <source>
        <dbReference type="SAM" id="Phobius"/>
    </source>
</evidence>
<dbReference type="PANTHER" id="PTHR30482:SF5">
    <property type="entry name" value="ABC TRANSPORTER PERMEASE PROTEIN"/>
    <property type="match status" value="1"/>
</dbReference>
<proteinExistence type="predicted"/>
<evidence type="ECO:0000256" key="3">
    <source>
        <dbReference type="ARBA" id="ARBA00022692"/>
    </source>
</evidence>
<feature type="transmembrane region" description="Helical" evidence="6">
    <location>
        <begin position="69"/>
        <end position="90"/>
    </location>
</feature>
<dbReference type="InterPro" id="IPR043428">
    <property type="entry name" value="LivM-like"/>
</dbReference>
<evidence type="ECO:0000256" key="2">
    <source>
        <dbReference type="ARBA" id="ARBA00022475"/>
    </source>
</evidence>
<feature type="transmembrane region" description="Helical" evidence="6">
    <location>
        <begin position="20"/>
        <end position="37"/>
    </location>
</feature>
<sequence length="351" mass="36051">MPALEPTSVNARTSRGRSGAPLTGWLSLAVALAVVATTANDTVLRTATTVAMFAIAAHGLNVLFGYCRVISLGASAFVGVGAYSCAYLSGRQGVPFVFAVLLAMACSAVLGLVIAPIAARLKGFYLGLATLGLVFVMQYVFTNWASVTGGVSGTQPGPREIGGLSLDTPLRYFVFTAVALLLVTAVTTNLSRSRSGRAMRVLANSPTTARVLGVSPSRYRTYAFVYSSALAGLTGALLVGHQGHVGYEQFGLTISVQLIAAVVIGGLGSSLGAVVGTAIVYGISEIILAFGEHLPLVSASGAGDGLAPSAAADLVYGLLLIVVLTFEPQGLVGLVRRFPRPICRARSRAVS</sequence>
<dbReference type="EMBL" id="CP073720">
    <property type="protein sequence ID" value="UWP80257.1"/>
    <property type="molecule type" value="Genomic_DNA"/>
</dbReference>
<feature type="transmembrane region" description="Helical" evidence="6">
    <location>
        <begin position="223"/>
        <end position="243"/>
    </location>
</feature>
<feature type="transmembrane region" description="Helical" evidence="6">
    <location>
        <begin position="274"/>
        <end position="294"/>
    </location>
</feature>
<evidence type="ECO:0000313" key="7">
    <source>
        <dbReference type="EMBL" id="UWP80257.1"/>
    </source>
</evidence>
<keyword evidence="2" id="KW-1003">Cell membrane</keyword>
<gene>
    <name evidence="7" type="ORF">Dfulv_34560</name>
</gene>
<evidence type="ECO:0000313" key="8">
    <source>
        <dbReference type="Proteomes" id="UP001059617"/>
    </source>
</evidence>
<keyword evidence="4 6" id="KW-1133">Transmembrane helix</keyword>
<organism evidence="7 8">
    <name type="scientific">Dactylosporangium fulvum</name>
    <dbReference type="NCBI Taxonomy" id="53359"/>
    <lineage>
        <taxon>Bacteria</taxon>
        <taxon>Bacillati</taxon>
        <taxon>Actinomycetota</taxon>
        <taxon>Actinomycetes</taxon>
        <taxon>Micromonosporales</taxon>
        <taxon>Micromonosporaceae</taxon>
        <taxon>Dactylosporangium</taxon>
    </lineage>
</organism>